<dbReference type="GeneID" id="93047699"/>
<protein>
    <recommendedName>
        <fullName evidence="5">BACON domain-containing protein</fullName>
    </recommendedName>
</protein>
<keyword evidence="2" id="KW-0472">Membrane</keyword>
<evidence type="ECO:0000256" key="2">
    <source>
        <dbReference type="SAM" id="Phobius"/>
    </source>
</evidence>
<evidence type="ECO:0000256" key="1">
    <source>
        <dbReference type="SAM" id="Coils"/>
    </source>
</evidence>
<keyword evidence="4" id="KW-1185">Reference proteome</keyword>
<proteinExistence type="predicted"/>
<evidence type="ECO:0008006" key="5">
    <source>
        <dbReference type="Google" id="ProtNLM"/>
    </source>
</evidence>
<dbReference type="RefSeq" id="WP_136014296.1">
    <property type="nucleotide sequence ID" value="NZ_CAJTBC010000022.1"/>
</dbReference>
<feature type="transmembrane region" description="Helical" evidence="2">
    <location>
        <begin position="313"/>
        <end position="337"/>
    </location>
</feature>
<dbReference type="CDD" id="cd14948">
    <property type="entry name" value="BACON"/>
    <property type="match status" value="1"/>
</dbReference>
<dbReference type="Gene3D" id="2.60.40.10">
    <property type="entry name" value="Immunoglobulins"/>
    <property type="match status" value="1"/>
</dbReference>
<dbReference type="InterPro" id="IPR024361">
    <property type="entry name" value="BACON"/>
</dbReference>
<keyword evidence="2" id="KW-1133">Transmembrane helix</keyword>
<dbReference type="Proteomes" id="UP000305751">
    <property type="component" value="Unassembled WGS sequence"/>
</dbReference>
<dbReference type="InterPro" id="IPR013783">
    <property type="entry name" value="Ig-like_fold"/>
</dbReference>
<sequence length="566" mass="63737">MELFAFIHGSSVGQSVFIPDNAPETFCNDIANKYFQGRVLRQKESSAKLALFVDLYRNQNGKVFSIYSFVNNECSGSGQNGRKGQYFALSIACQGVYVFPEAIYRMLYDAYTQLLKTKKIIGTNENGEEQYVIPQFDVEKAFLSLFNQNIEKAFSKIVGGHGMVIDSSVHIADYDSWHGVKVGVDVCNSLVSFNSLCKVGRLYISEEYGLYTLNMEILQRRVRVLEAENRDWKERDECRRSEKSKVRADIEDLNLQMQQKDAKIESLLAENSKYEAVIETVRGELEKYAKIGKSISKWQDKKSQYRSKNKMDLLKICLLFIILILVILSSLMSYGFFRDFPQTLKKEVSGILKDSLLSKASSDTALAIQSSKSMATMLDAFPVKKDFDSKGGDFDITIETDGEWGFDLREEYSSWITLTKKEKNRLSVGIKENSGPKRACSFMIKAGSFEKQINITQESAPSRPDFGLVVKRDNGQLLNMNDTVVVGEVLTAEATKFVSIGDYGWRYQGCSGTTDNKQNVPVEIQNGTGSVIIAYGPKGYDSSKRERLFLTRKIVTGSSDSSTSRK</sequence>
<name>A0A4V3RAW4_9BACE</name>
<evidence type="ECO:0000313" key="3">
    <source>
        <dbReference type="EMBL" id="TGY02520.1"/>
    </source>
</evidence>
<keyword evidence="2" id="KW-0812">Transmembrane</keyword>
<gene>
    <name evidence="3" type="ORF">E5356_10475</name>
</gene>
<keyword evidence="1" id="KW-0175">Coiled coil</keyword>
<evidence type="ECO:0000313" key="4">
    <source>
        <dbReference type="Proteomes" id="UP000305751"/>
    </source>
</evidence>
<accession>A0A4V3RAW4</accession>
<reference evidence="3 4" key="1">
    <citation type="submission" date="2019-04" db="EMBL/GenBank/DDBJ databases">
        <title>Microbes associate with the intestines of laboratory mice.</title>
        <authorList>
            <person name="Navarre W."/>
            <person name="Wong E."/>
            <person name="Huang K."/>
            <person name="Tropini C."/>
            <person name="Ng K."/>
            <person name="Yu B."/>
        </authorList>
    </citation>
    <scope>NUCLEOTIDE SEQUENCE [LARGE SCALE GENOMIC DNA]</scope>
    <source>
        <strain evidence="3 4">NM70_E10</strain>
    </source>
</reference>
<organism evidence="3 4">
    <name type="scientific">Bacteroides acidifaciens</name>
    <dbReference type="NCBI Taxonomy" id="85831"/>
    <lineage>
        <taxon>Bacteria</taxon>
        <taxon>Pseudomonadati</taxon>
        <taxon>Bacteroidota</taxon>
        <taxon>Bacteroidia</taxon>
        <taxon>Bacteroidales</taxon>
        <taxon>Bacteroidaceae</taxon>
        <taxon>Bacteroides</taxon>
    </lineage>
</organism>
<dbReference type="AlphaFoldDB" id="A0A4V3RAW4"/>
<dbReference type="EMBL" id="SRZA01000029">
    <property type="protein sequence ID" value="TGY02520.1"/>
    <property type="molecule type" value="Genomic_DNA"/>
</dbReference>
<comment type="caution">
    <text evidence="3">The sequence shown here is derived from an EMBL/GenBank/DDBJ whole genome shotgun (WGS) entry which is preliminary data.</text>
</comment>
<feature type="coiled-coil region" evidence="1">
    <location>
        <begin position="215"/>
        <end position="284"/>
    </location>
</feature>